<dbReference type="Proteomes" id="UP000265520">
    <property type="component" value="Unassembled WGS sequence"/>
</dbReference>
<proteinExistence type="predicted"/>
<dbReference type="EMBL" id="LXQA010089140">
    <property type="protein sequence ID" value="MCI13666.1"/>
    <property type="molecule type" value="Genomic_DNA"/>
</dbReference>
<organism evidence="1 2">
    <name type="scientific">Trifolium medium</name>
    <dbReference type="NCBI Taxonomy" id="97028"/>
    <lineage>
        <taxon>Eukaryota</taxon>
        <taxon>Viridiplantae</taxon>
        <taxon>Streptophyta</taxon>
        <taxon>Embryophyta</taxon>
        <taxon>Tracheophyta</taxon>
        <taxon>Spermatophyta</taxon>
        <taxon>Magnoliopsida</taxon>
        <taxon>eudicotyledons</taxon>
        <taxon>Gunneridae</taxon>
        <taxon>Pentapetalae</taxon>
        <taxon>rosids</taxon>
        <taxon>fabids</taxon>
        <taxon>Fabales</taxon>
        <taxon>Fabaceae</taxon>
        <taxon>Papilionoideae</taxon>
        <taxon>50 kb inversion clade</taxon>
        <taxon>NPAAA clade</taxon>
        <taxon>Hologalegina</taxon>
        <taxon>IRL clade</taxon>
        <taxon>Trifolieae</taxon>
        <taxon>Trifolium</taxon>
    </lineage>
</organism>
<comment type="caution">
    <text evidence="1">The sequence shown here is derived from an EMBL/GenBank/DDBJ whole genome shotgun (WGS) entry which is preliminary data.</text>
</comment>
<accession>A0A392PQU0</accession>
<evidence type="ECO:0000313" key="2">
    <source>
        <dbReference type="Proteomes" id="UP000265520"/>
    </source>
</evidence>
<dbReference type="AlphaFoldDB" id="A0A392PQU0"/>
<reference evidence="1 2" key="1">
    <citation type="journal article" date="2018" name="Front. Plant Sci.">
        <title>Red Clover (Trifolium pratense) and Zigzag Clover (T. medium) - A Picture of Genomic Similarities and Differences.</title>
        <authorList>
            <person name="Dluhosova J."/>
            <person name="Istvanek J."/>
            <person name="Nedelnik J."/>
            <person name="Repkova J."/>
        </authorList>
    </citation>
    <scope>NUCLEOTIDE SEQUENCE [LARGE SCALE GENOMIC DNA]</scope>
    <source>
        <strain evidence="2">cv. 10/8</strain>
        <tissue evidence="1">Leaf</tissue>
    </source>
</reference>
<keyword evidence="2" id="KW-1185">Reference proteome</keyword>
<feature type="non-terminal residue" evidence="1">
    <location>
        <position position="1"/>
    </location>
</feature>
<evidence type="ECO:0000313" key="1">
    <source>
        <dbReference type="EMBL" id="MCI13666.1"/>
    </source>
</evidence>
<sequence length="17" mass="1969">EFKLNIECNHATLSGHR</sequence>
<name>A0A392PQU0_9FABA</name>
<protein>
    <submittedName>
        <fullName evidence="1">Uncharacterized protein</fullName>
    </submittedName>
</protein>